<dbReference type="AlphaFoldDB" id="A0A7J7P9R3"/>
<evidence type="ECO:0000259" key="2">
    <source>
        <dbReference type="PROSITE" id="PS50011"/>
    </source>
</evidence>
<protein>
    <recommendedName>
        <fullName evidence="2">Protein kinase domain-containing protein</fullName>
    </recommendedName>
</protein>
<dbReference type="GO" id="GO:0004672">
    <property type="term" value="F:protein kinase activity"/>
    <property type="evidence" value="ECO:0007669"/>
    <property type="project" value="InterPro"/>
</dbReference>
<dbReference type="EMBL" id="JACGCM010000121">
    <property type="protein sequence ID" value="KAF6176080.1"/>
    <property type="molecule type" value="Genomic_DNA"/>
</dbReference>
<dbReference type="GO" id="GO:0005524">
    <property type="term" value="F:ATP binding"/>
    <property type="evidence" value="ECO:0007669"/>
    <property type="project" value="InterPro"/>
</dbReference>
<comment type="caution">
    <text evidence="3">The sequence shown here is derived from an EMBL/GenBank/DDBJ whole genome shotgun (WGS) entry which is preliminary data.</text>
</comment>
<dbReference type="InterPro" id="IPR011009">
    <property type="entry name" value="Kinase-like_dom_sf"/>
</dbReference>
<dbReference type="InterPro" id="IPR000719">
    <property type="entry name" value="Prot_kinase_dom"/>
</dbReference>
<dbReference type="PANTHER" id="PTHR46821">
    <property type="entry name" value="OS07G0586332 PROTEIN"/>
    <property type="match status" value="1"/>
</dbReference>
<proteinExistence type="predicted"/>
<accession>A0A7J7P9R3</accession>
<dbReference type="InterPro" id="IPR008271">
    <property type="entry name" value="Ser/Thr_kinase_AS"/>
</dbReference>
<evidence type="ECO:0000313" key="3">
    <source>
        <dbReference type="EMBL" id="KAF6176080.1"/>
    </source>
</evidence>
<dbReference type="InterPro" id="IPR044576">
    <property type="entry name" value="At4g25390-like"/>
</dbReference>
<dbReference type="SUPFAM" id="SSF56112">
    <property type="entry name" value="Protein kinase-like (PK-like)"/>
    <property type="match status" value="1"/>
</dbReference>
<feature type="compositionally biased region" description="Polar residues" evidence="1">
    <location>
        <begin position="81"/>
        <end position="98"/>
    </location>
</feature>
<organism evidence="3 4">
    <name type="scientific">Kingdonia uniflora</name>
    <dbReference type="NCBI Taxonomy" id="39325"/>
    <lineage>
        <taxon>Eukaryota</taxon>
        <taxon>Viridiplantae</taxon>
        <taxon>Streptophyta</taxon>
        <taxon>Embryophyta</taxon>
        <taxon>Tracheophyta</taxon>
        <taxon>Spermatophyta</taxon>
        <taxon>Magnoliopsida</taxon>
        <taxon>Ranunculales</taxon>
        <taxon>Circaeasteraceae</taxon>
        <taxon>Kingdonia</taxon>
    </lineage>
</organism>
<sequence>MIAVDIVKGLEFLHRACDPPVIHRDVKPGNILLDSNFNKKIDDFGLSRLKNDCEEVLNGIEVVELDNTYIRSQRYCGYDASTTDESVGDSASVTTSIGDNEKIPERFR</sequence>
<keyword evidence="4" id="KW-1185">Reference proteome</keyword>
<dbReference type="PROSITE" id="PS50011">
    <property type="entry name" value="PROTEIN_KINASE_DOM"/>
    <property type="match status" value="1"/>
</dbReference>
<name>A0A7J7P9R3_9MAGN</name>
<dbReference type="Gene3D" id="1.10.510.10">
    <property type="entry name" value="Transferase(Phosphotransferase) domain 1"/>
    <property type="match status" value="1"/>
</dbReference>
<evidence type="ECO:0000256" key="1">
    <source>
        <dbReference type="SAM" id="MobiDB-lite"/>
    </source>
</evidence>
<evidence type="ECO:0000313" key="4">
    <source>
        <dbReference type="Proteomes" id="UP000541444"/>
    </source>
</evidence>
<dbReference type="PANTHER" id="PTHR46821:SF2">
    <property type="entry name" value="OS03G0251700 PROTEIN"/>
    <property type="match status" value="1"/>
</dbReference>
<gene>
    <name evidence="3" type="ORF">GIB67_000174</name>
</gene>
<reference evidence="3 4" key="1">
    <citation type="journal article" date="2020" name="IScience">
        <title>Genome Sequencing of the Endangered Kingdonia uniflora (Circaeasteraceae, Ranunculales) Reveals Potential Mechanisms of Evolutionary Specialization.</title>
        <authorList>
            <person name="Sun Y."/>
            <person name="Deng T."/>
            <person name="Zhang A."/>
            <person name="Moore M.J."/>
            <person name="Landis J.B."/>
            <person name="Lin N."/>
            <person name="Zhang H."/>
            <person name="Zhang X."/>
            <person name="Huang J."/>
            <person name="Zhang X."/>
            <person name="Sun H."/>
            <person name="Wang H."/>
        </authorList>
    </citation>
    <scope>NUCLEOTIDE SEQUENCE [LARGE SCALE GENOMIC DNA]</scope>
    <source>
        <strain evidence="3">TB1705</strain>
        <tissue evidence="3">Leaf</tissue>
    </source>
</reference>
<dbReference type="Proteomes" id="UP000541444">
    <property type="component" value="Unassembled WGS sequence"/>
</dbReference>
<feature type="domain" description="Protein kinase" evidence="2">
    <location>
        <begin position="1"/>
        <end position="108"/>
    </location>
</feature>
<dbReference type="Pfam" id="PF00069">
    <property type="entry name" value="Pkinase"/>
    <property type="match status" value="1"/>
</dbReference>
<feature type="region of interest" description="Disordered" evidence="1">
    <location>
        <begin position="81"/>
        <end position="108"/>
    </location>
</feature>
<feature type="compositionally biased region" description="Basic and acidic residues" evidence="1">
    <location>
        <begin position="99"/>
        <end position="108"/>
    </location>
</feature>
<dbReference type="OrthoDB" id="2013824at2759"/>
<dbReference type="PROSITE" id="PS00108">
    <property type="entry name" value="PROTEIN_KINASE_ST"/>
    <property type="match status" value="1"/>
</dbReference>